<keyword evidence="3" id="KW-1185">Reference proteome</keyword>
<dbReference type="EMBL" id="BAABBY010000003">
    <property type="protein sequence ID" value="GAA4200290.1"/>
    <property type="molecule type" value="Genomic_DNA"/>
</dbReference>
<reference evidence="3" key="1">
    <citation type="journal article" date="2019" name="Int. J. Syst. Evol. Microbiol.">
        <title>The Global Catalogue of Microorganisms (GCM) 10K type strain sequencing project: providing services to taxonomists for standard genome sequencing and annotation.</title>
        <authorList>
            <consortium name="The Broad Institute Genomics Platform"/>
            <consortium name="The Broad Institute Genome Sequencing Center for Infectious Disease"/>
            <person name="Wu L."/>
            <person name="Ma J."/>
        </authorList>
    </citation>
    <scope>NUCLEOTIDE SEQUENCE [LARGE SCALE GENOMIC DNA]</scope>
    <source>
        <strain evidence="3">JCM 17626</strain>
    </source>
</reference>
<dbReference type="Gene3D" id="3.10.180.10">
    <property type="entry name" value="2,3-Dihydroxybiphenyl 1,2-Dioxygenase, domain 1"/>
    <property type="match status" value="1"/>
</dbReference>
<protein>
    <submittedName>
        <fullName evidence="2">VOC family protein</fullName>
    </submittedName>
</protein>
<comment type="caution">
    <text evidence="2">The sequence shown here is derived from an EMBL/GenBank/DDBJ whole genome shotgun (WGS) entry which is preliminary data.</text>
</comment>
<proteinExistence type="predicted"/>
<accession>A0ABP8B8M6</accession>
<feature type="domain" description="VOC" evidence="1">
    <location>
        <begin position="5"/>
        <end position="121"/>
    </location>
</feature>
<dbReference type="Proteomes" id="UP001501772">
    <property type="component" value="Unassembled WGS sequence"/>
</dbReference>
<dbReference type="InterPro" id="IPR004360">
    <property type="entry name" value="Glyas_Fos-R_dOase_dom"/>
</dbReference>
<dbReference type="Pfam" id="PF00903">
    <property type="entry name" value="Glyoxalase"/>
    <property type="match status" value="1"/>
</dbReference>
<dbReference type="InterPro" id="IPR037523">
    <property type="entry name" value="VOC_core"/>
</dbReference>
<gene>
    <name evidence="2" type="ORF">GCM10022289_11820</name>
</gene>
<evidence type="ECO:0000313" key="2">
    <source>
        <dbReference type="EMBL" id="GAA4200290.1"/>
    </source>
</evidence>
<evidence type="ECO:0000313" key="3">
    <source>
        <dbReference type="Proteomes" id="UP001501772"/>
    </source>
</evidence>
<organism evidence="2 3">
    <name type="scientific">Pedobacter jeongneungensis</name>
    <dbReference type="NCBI Taxonomy" id="947309"/>
    <lineage>
        <taxon>Bacteria</taxon>
        <taxon>Pseudomonadati</taxon>
        <taxon>Bacteroidota</taxon>
        <taxon>Sphingobacteriia</taxon>
        <taxon>Sphingobacteriales</taxon>
        <taxon>Sphingobacteriaceae</taxon>
        <taxon>Pedobacter</taxon>
    </lineage>
</organism>
<evidence type="ECO:0000259" key="1">
    <source>
        <dbReference type="PROSITE" id="PS51819"/>
    </source>
</evidence>
<sequence>MSTYTATKLTPMLESHDMQATLTFYSEILNFTCVAKSDDLSWLTLSKDGIEMMFCAPNQHRNIPKPIMSGSLYINTNEVAALWENLKDQCDICYPLEDFDYGMREFAIYDNNGYLLQFGQDL</sequence>
<dbReference type="RefSeq" id="WP_344850291.1">
    <property type="nucleotide sequence ID" value="NZ_BAABBY010000003.1"/>
</dbReference>
<dbReference type="PROSITE" id="PS51819">
    <property type="entry name" value="VOC"/>
    <property type="match status" value="1"/>
</dbReference>
<dbReference type="SUPFAM" id="SSF54593">
    <property type="entry name" value="Glyoxalase/Bleomycin resistance protein/Dihydroxybiphenyl dioxygenase"/>
    <property type="match status" value="1"/>
</dbReference>
<dbReference type="InterPro" id="IPR029068">
    <property type="entry name" value="Glyas_Bleomycin-R_OHBP_Dase"/>
</dbReference>
<name>A0ABP8B8M6_9SPHI</name>